<keyword evidence="4" id="KW-0804">Transcription</keyword>
<evidence type="ECO:0000256" key="3">
    <source>
        <dbReference type="ARBA" id="ARBA00023125"/>
    </source>
</evidence>
<dbReference type="Pfam" id="PF00907">
    <property type="entry name" value="T-box"/>
    <property type="match status" value="1"/>
</dbReference>
<dbReference type="InterPro" id="IPR036960">
    <property type="entry name" value="T-box_sf"/>
</dbReference>
<organism evidence="8 9">
    <name type="scientific">Candidula unifasciata</name>
    <dbReference type="NCBI Taxonomy" id="100452"/>
    <lineage>
        <taxon>Eukaryota</taxon>
        <taxon>Metazoa</taxon>
        <taxon>Spiralia</taxon>
        <taxon>Lophotrochozoa</taxon>
        <taxon>Mollusca</taxon>
        <taxon>Gastropoda</taxon>
        <taxon>Heterobranchia</taxon>
        <taxon>Euthyneura</taxon>
        <taxon>Panpulmonata</taxon>
        <taxon>Eupulmonata</taxon>
        <taxon>Stylommatophora</taxon>
        <taxon>Helicina</taxon>
        <taxon>Helicoidea</taxon>
        <taxon>Geomitridae</taxon>
        <taxon>Candidula</taxon>
    </lineage>
</organism>
<dbReference type="GO" id="GO:0045893">
    <property type="term" value="P:positive regulation of DNA-templated transcription"/>
    <property type="evidence" value="ECO:0007669"/>
    <property type="project" value="InterPro"/>
</dbReference>
<dbReference type="InterPro" id="IPR046360">
    <property type="entry name" value="T-box_DNA-bd"/>
</dbReference>
<evidence type="ECO:0000256" key="5">
    <source>
        <dbReference type="ARBA" id="ARBA00023242"/>
    </source>
</evidence>
<evidence type="ECO:0000313" key="8">
    <source>
        <dbReference type="EMBL" id="CAG5136133.1"/>
    </source>
</evidence>
<name>A0A8S4A2P8_9EUPU</name>
<reference evidence="8" key="1">
    <citation type="submission" date="2021-04" db="EMBL/GenBank/DDBJ databases">
        <authorList>
            <consortium name="Molecular Ecology Group"/>
        </authorList>
    </citation>
    <scope>NUCLEOTIDE SEQUENCE</scope>
</reference>
<keyword evidence="2" id="KW-0805">Transcription regulation</keyword>
<feature type="domain" description="T-box" evidence="7">
    <location>
        <begin position="100"/>
        <end position="282"/>
    </location>
</feature>
<dbReference type="PROSITE" id="PS01283">
    <property type="entry name" value="TBOX_1"/>
    <property type="match status" value="1"/>
</dbReference>
<dbReference type="OrthoDB" id="7442607at2759"/>
<evidence type="ECO:0000259" key="7">
    <source>
        <dbReference type="PROSITE" id="PS50252"/>
    </source>
</evidence>
<sequence length="499" mass="57020">MTLSCRAQAFSVENLLRMETSTVANSSSPQPRPLTLQRQFPKLQAHSWTTNSRPLTTPEFLITSTHNNTSHVLNSNAFENSTNTFLLHHDLSDSSIVVELCHSDLWTSFHRLGTEMIITKSGRRMFPALKMRINNLNPDKHYIVRLEFLQPDTRKYRYIYHSSRWMVSGSGDKLTTPQLHVSPERPASGQAICSQTVSFERLKLTNAEPSRTGQVSLISMQKFQPQVVIQEVYNTDCSDVEHSEQYVITFPQTSFMAVTAYQNQQVTTLKIASNPFAKGFRESGKARIPFESFVTGLPNLLTYNSSASYLPGLIKPSTWPCCFQQDLNSNFINESCDTHSSVSTCEDHRAKLFKTEVKNCKTNCLNFDMKRDNSSVHEVRYKSQETIADHHLLPHSLHLQQRQEEDLKQQLQRQQRLSTQHFKMQALFHPLPVNVELLRHIPVPTIDILTHEDPSQFIPIQKKVLALPRSEHIKSEHPFNQLSDVYIKPTNSSTANSLS</sequence>
<keyword evidence="3 6" id="KW-0238">DNA-binding</keyword>
<comment type="subcellular location">
    <subcellularLocation>
        <location evidence="1 6">Nucleus</location>
    </subcellularLocation>
</comment>
<evidence type="ECO:0000256" key="1">
    <source>
        <dbReference type="ARBA" id="ARBA00004123"/>
    </source>
</evidence>
<dbReference type="PRINTS" id="PR00937">
    <property type="entry name" value="TBOX"/>
</dbReference>
<dbReference type="PANTHER" id="PTHR11267">
    <property type="entry name" value="T-BOX PROTEIN-RELATED"/>
    <property type="match status" value="1"/>
</dbReference>
<dbReference type="SUPFAM" id="SSF49417">
    <property type="entry name" value="p53-like transcription factors"/>
    <property type="match status" value="1"/>
</dbReference>
<evidence type="ECO:0000313" key="9">
    <source>
        <dbReference type="Proteomes" id="UP000678393"/>
    </source>
</evidence>
<dbReference type="GO" id="GO:0005634">
    <property type="term" value="C:nucleus"/>
    <property type="evidence" value="ECO:0007669"/>
    <property type="project" value="UniProtKB-SubCell"/>
</dbReference>
<dbReference type="AlphaFoldDB" id="A0A8S4A2P8"/>
<comment type="caution">
    <text evidence="6">Lacks conserved residue(s) required for the propagation of feature annotation.</text>
</comment>
<keyword evidence="9" id="KW-1185">Reference proteome</keyword>
<keyword evidence="5 6" id="KW-0539">Nucleus</keyword>
<gene>
    <name evidence="8" type="ORF">CUNI_LOCUS21691</name>
</gene>
<comment type="caution">
    <text evidence="8">The sequence shown here is derived from an EMBL/GenBank/DDBJ whole genome shotgun (WGS) entry which is preliminary data.</text>
</comment>
<evidence type="ECO:0000256" key="4">
    <source>
        <dbReference type="ARBA" id="ARBA00023163"/>
    </source>
</evidence>
<dbReference type="GO" id="GO:0000981">
    <property type="term" value="F:DNA-binding transcription factor activity, RNA polymerase II-specific"/>
    <property type="evidence" value="ECO:0007669"/>
    <property type="project" value="TreeGrafter"/>
</dbReference>
<evidence type="ECO:0000256" key="2">
    <source>
        <dbReference type="ARBA" id="ARBA00023015"/>
    </source>
</evidence>
<dbReference type="PANTHER" id="PTHR11267:SF207">
    <property type="entry name" value="OVER COMPENSATING MALES, ISOFORM A"/>
    <property type="match status" value="1"/>
</dbReference>
<dbReference type="InterPro" id="IPR018186">
    <property type="entry name" value="TF_T-box_CS"/>
</dbReference>
<protein>
    <recommendedName>
        <fullName evidence="7">T-box domain-containing protein</fullName>
    </recommendedName>
</protein>
<dbReference type="Proteomes" id="UP000678393">
    <property type="component" value="Unassembled WGS sequence"/>
</dbReference>
<dbReference type="InterPro" id="IPR001699">
    <property type="entry name" value="TF_T-box"/>
</dbReference>
<evidence type="ECO:0000256" key="6">
    <source>
        <dbReference type="PROSITE-ProRule" id="PRU00201"/>
    </source>
</evidence>
<dbReference type="SMART" id="SM00425">
    <property type="entry name" value="TBOX"/>
    <property type="match status" value="1"/>
</dbReference>
<dbReference type="GO" id="GO:0001708">
    <property type="term" value="P:cell fate specification"/>
    <property type="evidence" value="ECO:0007669"/>
    <property type="project" value="TreeGrafter"/>
</dbReference>
<accession>A0A8S4A2P8</accession>
<proteinExistence type="predicted"/>
<dbReference type="EMBL" id="CAJHNH020008494">
    <property type="protein sequence ID" value="CAG5136133.1"/>
    <property type="molecule type" value="Genomic_DNA"/>
</dbReference>
<dbReference type="Gene3D" id="2.60.40.820">
    <property type="entry name" value="Transcription factor, T-box"/>
    <property type="match status" value="1"/>
</dbReference>
<dbReference type="InterPro" id="IPR008967">
    <property type="entry name" value="p53-like_TF_DNA-bd_sf"/>
</dbReference>
<dbReference type="GO" id="GO:0000785">
    <property type="term" value="C:chromatin"/>
    <property type="evidence" value="ECO:0007669"/>
    <property type="project" value="TreeGrafter"/>
</dbReference>
<dbReference type="PROSITE" id="PS50252">
    <property type="entry name" value="TBOX_3"/>
    <property type="match status" value="1"/>
</dbReference>
<dbReference type="GO" id="GO:0000978">
    <property type="term" value="F:RNA polymerase II cis-regulatory region sequence-specific DNA binding"/>
    <property type="evidence" value="ECO:0007669"/>
    <property type="project" value="InterPro"/>
</dbReference>